<dbReference type="GO" id="GO:0017075">
    <property type="term" value="F:syntaxin-1 binding"/>
    <property type="evidence" value="ECO:0007669"/>
    <property type="project" value="TreeGrafter"/>
</dbReference>
<dbReference type="InterPro" id="IPR027080">
    <property type="entry name" value="Unc-13"/>
</dbReference>
<dbReference type="GO" id="GO:0099525">
    <property type="term" value="P:presynaptic dense core vesicle exocytosis"/>
    <property type="evidence" value="ECO:0007669"/>
    <property type="project" value="TreeGrafter"/>
</dbReference>
<dbReference type="GO" id="GO:0030672">
    <property type="term" value="C:synaptic vesicle membrane"/>
    <property type="evidence" value="ECO:0007669"/>
    <property type="project" value="TreeGrafter"/>
</dbReference>
<dbReference type="GO" id="GO:0061789">
    <property type="term" value="P:dense core granule priming"/>
    <property type="evidence" value="ECO:0007669"/>
    <property type="project" value="TreeGrafter"/>
</dbReference>
<proteinExistence type="predicted"/>
<dbReference type="GO" id="GO:0031594">
    <property type="term" value="C:neuromuscular junction"/>
    <property type="evidence" value="ECO:0007669"/>
    <property type="project" value="TreeGrafter"/>
</dbReference>
<evidence type="ECO:0000313" key="2">
    <source>
        <dbReference type="EMBL" id="VEL13664.1"/>
    </source>
</evidence>
<dbReference type="PROSITE" id="PS51259">
    <property type="entry name" value="MHD2"/>
    <property type="match status" value="1"/>
</dbReference>
<dbReference type="Gene3D" id="1.20.58.1100">
    <property type="match status" value="1"/>
</dbReference>
<dbReference type="Proteomes" id="UP000784294">
    <property type="component" value="Unassembled WGS sequence"/>
</dbReference>
<dbReference type="PANTHER" id="PTHR10480:SF12">
    <property type="entry name" value="UNC-13, ISOFORM E"/>
    <property type="match status" value="1"/>
</dbReference>
<dbReference type="GO" id="GO:0098831">
    <property type="term" value="C:presynaptic active zone cytoplasmic component"/>
    <property type="evidence" value="ECO:0007669"/>
    <property type="project" value="TreeGrafter"/>
</dbReference>
<dbReference type="GO" id="GO:0035249">
    <property type="term" value="P:synaptic transmission, glutamatergic"/>
    <property type="evidence" value="ECO:0007669"/>
    <property type="project" value="TreeGrafter"/>
</dbReference>
<protein>
    <recommendedName>
        <fullName evidence="1">MHD2 domain-containing protein</fullName>
    </recommendedName>
</protein>
<dbReference type="GO" id="GO:0019992">
    <property type="term" value="F:diacylglycerol binding"/>
    <property type="evidence" value="ECO:0007669"/>
    <property type="project" value="InterPro"/>
</dbReference>
<dbReference type="Pfam" id="PF06292">
    <property type="entry name" value="MUN"/>
    <property type="match status" value="1"/>
</dbReference>
<feature type="domain" description="MHD2" evidence="1">
    <location>
        <begin position="1"/>
        <end position="67"/>
    </location>
</feature>
<comment type="caution">
    <text evidence="2">The sequence shown here is derived from an EMBL/GenBank/DDBJ whole genome shotgun (WGS) entry which is preliminary data.</text>
</comment>
<dbReference type="GO" id="GO:0016082">
    <property type="term" value="P:synaptic vesicle priming"/>
    <property type="evidence" value="ECO:0007669"/>
    <property type="project" value="TreeGrafter"/>
</dbReference>
<dbReference type="EMBL" id="CAAALY010018464">
    <property type="protein sequence ID" value="VEL13664.1"/>
    <property type="molecule type" value="Genomic_DNA"/>
</dbReference>
<dbReference type="GO" id="GO:0042734">
    <property type="term" value="C:presynaptic membrane"/>
    <property type="evidence" value="ECO:0007669"/>
    <property type="project" value="TreeGrafter"/>
</dbReference>
<gene>
    <name evidence="2" type="ORF">PXEA_LOCUS7104</name>
</gene>
<dbReference type="GO" id="GO:0043195">
    <property type="term" value="C:terminal bouton"/>
    <property type="evidence" value="ECO:0007669"/>
    <property type="project" value="TreeGrafter"/>
</dbReference>
<evidence type="ECO:0000259" key="1">
    <source>
        <dbReference type="PROSITE" id="PS51259"/>
    </source>
</evidence>
<dbReference type="GO" id="GO:0016081">
    <property type="term" value="P:synaptic vesicle docking"/>
    <property type="evidence" value="ECO:0007669"/>
    <property type="project" value="TreeGrafter"/>
</dbReference>
<dbReference type="InterPro" id="IPR010439">
    <property type="entry name" value="MUN_dom"/>
</dbReference>
<dbReference type="GO" id="GO:0005516">
    <property type="term" value="F:calmodulin binding"/>
    <property type="evidence" value="ECO:0007669"/>
    <property type="project" value="TreeGrafter"/>
</dbReference>
<dbReference type="PANTHER" id="PTHR10480">
    <property type="entry name" value="PROTEIN UNC-13 HOMOLOG"/>
    <property type="match status" value="1"/>
</dbReference>
<dbReference type="OrthoDB" id="5831756at2759"/>
<reference evidence="2" key="1">
    <citation type="submission" date="2018-11" db="EMBL/GenBank/DDBJ databases">
        <authorList>
            <consortium name="Pathogen Informatics"/>
        </authorList>
    </citation>
    <scope>NUCLEOTIDE SEQUENCE</scope>
</reference>
<name>A0A3S5FCN3_9PLAT</name>
<dbReference type="AlphaFoldDB" id="A0A3S5FCN3"/>
<keyword evidence="3" id="KW-1185">Reference proteome</keyword>
<sequence length="77" mass="8864">MTKEVEHGLSPYQCELLNLCLDTIRAYFHAGGRGLKRGFLERSPELHQLRQALLLYSQMTDELLRDFVATQTAQGRQ</sequence>
<accession>A0A3S5FCN3</accession>
<dbReference type="InterPro" id="IPR014772">
    <property type="entry name" value="Munc13_dom-2"/>
</dbReference>
<evidence type="ECO:0000313" key="3">
    <source>
        <dbReference type="Proteomes" id="UP000784294"/>
    </source>
</evidence>
<organism evidence="2 3">
    <name type="scientific">Protopolystoma xenopodis</name>
    <dbReference type="NCBI Taxonomy" id="117903"/>
    <lineage>
        <taxon>Eukaryota</taxon>
        <taxon>Metazoa</taxon>
        <taxon>Spiralia</taxon>
        <taxon>Lophotrochozoa</taxon>
        <taxon>Platyhelminthes</taxon>
        <taxon>Monogenea</taxon>
        <taxon>Polyopisthocotylea</taxon>
        <taxon>Polystomatidea</taxon>
        <taxon>Polystomatidae</taxon>
        <taxon>Protopolystoma</taxon>
    </lineage>
</organism>